<organism evidence="1 2">
    <name type="scientific">Gemmata massiliana</name>
    <dbReference type="NCBI Taxonomy" id="1210884"/>
    <lineage>
        <taxon>Bacteria</taxon>
        <taxon>Pseudomonadati</taxon>
        <taxon>Planctomycetota</taxon>
        <taxon>Planctomycetia</taxon>
        <taxon>Gemmatales</taxon>
        <taxon>Gemmataceae</taxon>
        <taxon>Gemmata</taxon>
    </lineage>
</organism>
<dbReference type="KEGG" id="gms:SOIL9_00320"/>
<evidence type="ECO:0000313" key="1">
    <source>
        <dbReference type="EMBL" id="VTR99166.1"/>
    </source>
</evidence>
<gene>
    <name evidence="1" type="ORF">SOIL9_00320</name>
</gene>
<proteinExistence type="predicted"/>
<sequence>MAEDQAPSQGTRQVRVPEDLADMLAGIIEVEGGSVADFLDPIARPAVIARFQEIEPALKTIRAARASARTATNRRAGI</sequence>
<keyword evidence="2" id="KW-1185">Reference proteome</keyword>
<reference evidence="1 2" key="1">
    <citation type="submission" date="2019-05" db="EMBL/GenBank/DDBJ databases">
        <authorList>
            <consortium name="Science for Life Laboratories"/>
        </authorList>
    </citation>
    <scope>NUCLEOTIDE SEQUENCE [LARGE SCALE GENOMIC DNA]</scope>
    <source>
        <strain evidence="1">Soil9</strain>
    </source>
</reference>
<accession>A0A6P2DCE3</accession>
<dbReference type="Proteomes" id="UP000464178">
    <property type="component" value="Chromosome"/>
</dbReference>
<protein>
    <submittedName>
        <fullName evidence="1">Uncharacterized protein</fullName>
    </submittedName>
</protein>
<dbReference type="AlphaFoldDB" id="A0A6P2DCE3"/>
<name>A0A6P2DCE3_9BACT</name>
<evidence type="ECO:0000313" key="2">
    <source>
        <dbReference type="Proteomes" id="UP000464178"/>
    </source>
</evidence>
<dbReference type="EMBL" id="LR593886">
    <property type="protein sequence ID" value="VTR99166.1"/>
    <property type="molecule type" value="Genomic_DNA"/>
</dbReference>
<dbReference type="RefSeq" id="WP_162671804.1">
    <property type="nucleotide sequence ID" value="NZ_LR593886.1"/>
</dbReference>